<dbReference type="EMBL" id="LBYI01000008">
    <property type="protein sequence ID" value="KKR50693.1"/>
    <property type="molecule type" value="Genomic_DNA"/>
</dbReference>
<feature type="domain" description="S1 motif" evidence="5">
    <location>
        <begin position="337"/>
        <end position="400"/>
    </location>
</feature>
<dbReference type="Proteomes" id="UP000034531">
    <property type="component" value="Unassembled WGS sequence"/>
</dbReference>
<dbReference type="InterPro" id="IPR050437">
    <property type="entry name" value="Ribos_protein_bS1-like"/>
</dbReference>
<dbReference type="InterPro" id="IPR003029">
    <property type="entry name" value="S1_domain"/>
</dbReference>
<dbReference type="GO" id="GO:0022627">
    <property type="term" value="C:cytosolic small ribosomal subunit"/>
    <property type="evidence" value="ECO:0007669"/>
    <property type="project" value="TreeGrafter"/>
</dbReference>
<keyword evidence="3" id="KW-0687">Ribonucleoprotein</keyword>
<dbReference type="PRINTS" id="PR00681">
    <property type="entry name" value="RIBOSOMALS1"/>
</dbReference>
<sequence>MVSQKFRDKQLQSNTDKKSQLTSSFAELFESSQKKVTSLRRNQEVVGRVISVSPQEVLIDIGAKSEGIVLGRELSAVSELVSKLSAGDSVEATVLYPENDAGQVVLSLRKLSGEKRWVELEEKKDNSEDIEVVALEVNRGGVICDYLGIHGFLPASQLTQSSGSGQAKEPAKLTDLIGRTLTARVIEVDRGSNRLILSQKQPNKKDLEAILALLAKVKIGDKVSGVISAVLPFGIFVEIDTDKVSQVSKVTNVSKGDDQEGGDESSKSSKPSKLEGLVHISELSWEKIEEPAKFFKVGDKVDVVVIAKDEATGRLNLSLKQLQDDPFAKVSAQYTKDLEVNGIVAKVTPFGVFVSLDGGIEGLIHISKIPPNVNFEVGQKVECSVEAVDLRSRRISLVPVVREKPVLYR</sequence>
<dbReference type="GO" id="GO:0003735">
    <property type="term" value="F:structural constituent of ribosome"/>
    <property type="evidence" value="ECO:0007669"/>
    <property type="project" value="TreeGrafter"/>
</dbReference>
<dbReference type="AlphaFoldDB" id="A0A0G0RE58"/>
<evidence type="ECO:0000259" key="5">
    <source>
        <dbReference type="PROSITE" id="PS50126"/>
    </source>
</evidence>
<dbReference type="SUPFAM" id="SSF50249">
    <property type="entry name" value="Nucleic acid-binding proteins"/>
    <property type="match status" value="4"/>
</dbReference>
<protein>
    <submittedName>
        <fullName evidence="6">30S ribosomal protein S1</fullName>
    </submittedName>
</protein>
<comment type="similarity">
    <text evidence="1">Belongs to the bacterial ribosomal protein bS1 family.</text>
</comment>
<dbReference type="PANTHER" id="PTHR10724">
    <property type="entry name" value="30S RIBOSOMAL PROTEIN S1"/>
    <property type="match status" value="1"/>
</dbReference>
<organism evidence="6 7">
    <name type="scientific">Candidatus Curtissbacteria bacterium GW2011_GWA1_40_16</name>
    <dbReference type="NCBI Taxonomy" id="1618405"/>
    <lineage>
        <taxon>Bacteria</taxon>
        <taxon>Candidatus Curtissiibacteriota</taxon>
    </lineage>
</organism>
<evidence type="ECO:0000313" key="6">
    <source>
        <dbReference type="EMBL" id="KKR50693.1"/>
    </source>
</evidence>
<evidence type="ECO:0000256" key="3">
    <source>
        <dbReference type="ARBA" id="ARBA00023274"/>
    </source>
</evidence>
<feature type="region of interest" description="Disordered" evidence="4">
    <location>
        <begin position="251"/>
        <end position="273"/>
    </location>
</feature>
<keyword evidence="2 6" id="KW-0689">Ribosomal protein</keyword>
<dbReference type="Pfam" id="PF00575">
    <property type="entry name" value="S1"/>
    <property type="match status" value="4"/>
</dbReference>
<dbReference type="Gene3D" id="2.40.50.140">
    <property type="entry name" value="Nucleic acid-binding proteins"/>
    <property type="match status" value="4"/>
</dbReference>
<comment type="caution">
    <text evidence="6">The sequence shown here is derived from an EMBL/GenBank/DDBJ whole genome shotgun (WGS) entry which is preliminary data.</text>
</comment>
<dbReference type="InterPro" id="IPR035104">
    <property type="entry name" value="Ribosomal_protein_S1-like"/>
</dbReference>
<proteinExistence type="inferred from homology"/>
<feature type="domain" description="S1 motif" evidence="5">
    <location>
        <begin position="42"/>
        <end position="109"/>
    </location>
</feature>
<feature type="domain" description="S1 motif" evidence="5">
    <location>
        <begin position="220"/>
        <end position="320"/>
    </location>
</feature>
<evidence type="ECO:0000313" key="7">
    <source>
        <dbReference type="Proteomes" id="UP000034531"/>
    </source>
</evidence>
<dbReference type="PANTHER" id="PTHR10724:SF7">
    <property type="entry name" value="SMALL RIBOSOMAL SUBUNIT PROTEIN BS1C"/>
    <property type="match status" value="1"/>
</dbReference>
<dbReference type="GO" id="GO:0003729">
    <property type="term" value="F:mRNA binding"/>
    <property type="evidence" value="ECO:0007669"/>
    <property type="project" value="TreeGrafter"/>
</dbReference>
<dbReference type="GO" id="GO:0006412">
    <property type="term" value="P:translation"/>
    <property type="evidence" value="ECO:0007669"/>
    <property type="project" value="TreeGrafter"/>
</dbReference>
<feature type="region of interest" description="Disordered" evidence="4">
    <location>
        <begin position="1"/>
        <end position="20"/>
    </location>
</feature>
<reference evidence="6 7" key="1">
    <citation type="journal article" date="2015" name="Nature">
        <title>rRNA introns, odd ribosomes, and small enigmatic genomes across a large radiation of phyla.</title>
        <authorList>
            <person name="Brown C.T."/>
            <person name="Hug L.A."/>
            <person name="Thomas B.C."/>
            <person name="Sharon I."/>
            <person name="Castelle C.J."/>
            <person name="Singh A."/>
            <person name="Wilkins M.J."/>
            <person name="Williams K.H."/>
            <person name="Banfield J.F."/>
        </authorList>
    </citation>
    <scope>NUCLEOTIDE SEQUENCE [LARGE SCALE GENOMIC DNA]</scope>
</reference>
<feature type="domain" description="S1 motif" evidence="5">
    <location>
        <begin position="127"/>
        <end position="200"/>
    </location>
</feature>
<dbReference type="SMART" id="SM00316">
    <property type="entry name" value="S1"/>
    <property type="match status" value="4"/>
</dbReference>
<dbReference type="PROSITE" id="PS50126">
    <property type="entry name" value="S1"/>
    <property type="match status" value="4"/>
</dbReference>
<dbReference type="CDD" id="cd04465">
    <property type="entry name" value="S1_RPS1_repeat_ec2_hs2"/>
    <property type="match status" value="1"/>
</dbReference>
<feature type="compositionally biased region" description="Basic and acidic residues" evidence="4">
    <location>
        <begin position="1"/>
        <end position="19"/>
    </location>
</feature>
<accession>A0A0G0RE58</accession>
<evidence type="ECO:0000256" key="1">
    <source>
        <dbReference type="ARBA" id="ARBA00006767"/>
    </source>
</evidence>
<name>A0A0G0RE58_9BACT</name>
<gene>
    <name evidence="6" type="ORF">UT84_C0008G0007</name>
</gene>
<evidence type="ECO:0000256" key="2">
    <source>
        <dbReference type="ARBA" id="ARBA00022980"/>
    </source>
</evidence>
<dbReference type="InterPro" id="IPR012340">
    <property type="entry name" value="NA-bd_OB-fold"/>
</dbReference>
<evidence type="ECO:0000256" key="4">
    <source>
        <dbReference type="SAM" id="MobiDB-lite"/>
    </source>
</evidence>